<feature type="compositionally biased region" description="Polar residues" evidence="3">
    <location>
        <begin position="188"/>
        <end position="204"/>
    </location>
</feature>
<dbReference type="InterPro" id="IPR022408">
    <property type="entry name" value="Acyl-CoA-binding_prot_CS"/>
</dbReference>
<dbReference type="PROSITE" id="PS51228">
    <property type="entry name" value="ACB_2"/>
    <property type="match status" value="1"/>
</dbReference>
<dbReference type="InterPro" id="IPR035984">
    <property type="entry name" value="Acyl-CoA-binding_sf"/>
</dbReference>
<keyword evidence="4" id="KW-0812">Transmembrane</keyword>
<feature type="compositionally biased region" description="Low complexity" evidence="3">
    <location>
        <begin position="249"/>
        <end position="277"/>
    </location>
</feature>
<feature type="transmembrane region" description="Helical" evidence="4">
    <location>
        <begin position="414"/>
        <end position="432"/>
    </location>
</feature>
<dbReference type="PRINTS" id="PR00689">
    <property type="entry name" value="ACOABINDINGP"/>
</dbReference>
<evidence type="ECO:0000256" key="1">
    <source>
        <dbReference type="ARBA" id="ARBA00023121"/>
    </source>
</evidence>
<dbReference type="PANTHER" id="PTHR23310">
    <property type="entry name" value="ACYL-COA-BINDING PROTEIN, ACBP"/>
    <property type="match status" value="1"/>
</dbReference>
<dbReference type="SUPFAM" id="SSF47027">
    <property type="entry name" value="Acyl-CoA binding protein"/>
    <property type="match status" value="1"/>
</dbReference>
<dbReference type="FunFam" id="1.20.80.10:FF:000010">
    <property type="entry name" value="Acyl-CoA-binding domain-containing protein 5"/>
    <property type="match status" value="1"/>
</dbReference>
<evidence type="ECO:0000313" key="7">
    <source>
        <dbReference type="Proteomes" id="UP000076761"/>
    </source>
</evidence>
<dbReference type="OrthoDB" id="346910at2759"/>
<keyword evidence="2" id="KW-0175">Coiled coil</keyword>
<reference evidence="6 7" key="1">
    <citation type="journal article" date="2016" name="Mol. Biol. Evol.">
        <title>Comparative Genomics of Early-Diverging Mushroom-Forming Fungi Provides Insights into the Origins of Lignocellulose Decay Capabilities.</title>
        <authorList>
            <person name="Nagy L.G."/>
            <person name="Riley R."/>
            <person name="Tritt A."/>
            <person name="Adam C."/>
            <person name="Daum C."/>
            <person name="Floudas D."/>
            <person name="Sun H."/>
            <person name="Yadav J.S."/>
            <person name="Pangilinan J."/>
            <person name="Larsson K.H."/>
            <person name="Matsuura K."/>
            <person name="Barry K."/>
            <person name="Labutti K."/>
            <person name="Kuo R."/>
            <person name="Ohm R.A."/>
            <person name="Bhattacharya S.S."/>
            <person name="Shirouzu T."/>
            <person name="Yoshinaga Y."/>
            <person name="Martin F.M."/>
            <person name="Grigoriev I.V."/>
            <person name="Hibbett D.S."/>
        </authorList>
    </citation>
    <scope>NUCLEOTIDE SEQUENCE [LARGE SCALE GENOMIC DNA]</scope>
    <source>
        <strain evidence="6 7">HHB14362 ss-1</strain>
    </source>
</reference>
<organism evidence="6 7">
    <name type="scientific">Neolentinus lepideus HHB14362 ss-1</name>
    <dbReference type="NCBI Taxonomy" id="1314782"/>
    <lineage>
        <taxon>Eukaryota</taxon>
        <taxon>Fungi</taxon>
        <taxon>Dikarya</taxon>
        <taxon>Basidiomycota</taxon>
        <taxon>Agaricomycotina</taxon>
        <taxon>Agaricomycetes</taxon>
        <taxon>Gloeophyllales</taxon>
        <taxon>Gloeophyllaceae</taxon>
        <taxon>Neolentinus</taxon>
    </lineage>
</organism>
<dbReference type="GO" id="GO:0006631">
    <property type="term" value="P:fatty acid metabolic process"/>
    <property type="evidence" value="ECO:0007669"/>
    <property type="project" value="TreeGrafter"/>
</dbReference>
<dbReference type="PANTHER" id="PTHR23310:SF133">
    <property type="entry name" value="COA BINDING PROTEIN, PUTATIVE (AFU_ORTHOLOGUE AFUA_1G12300)-RELATED"/>
    <property type="match status" value="1"/>
</dbReference>
<dbReference type="InterPro" id="IPR000582">
    <property type="entry name" value="Acyl-CoA-binding_protein"/>
</dbReference>
<evidence type="ECO:0000256" key="2">
    <source>
        <dbReference type="SAM" id="Coils"/>
    </source>
</evidence>
<feature type="domain" description="ACB" evidence="5">
    <location>
        <begin position="7"/>
        <end position="96"/>
    </location>
</feature>
<dbReference type="InterPro" id="IPR014352">
    <property type="entry name" value="FERM/acyl-CoA-bd_prot_sf"/>
</dbReference>
<dbReference type="PROSITE" id="PS00880">
    <property type="entry name" value="ACB_1"/>
    <property type="match status" value="1"/>
</dbReference>
<keyword evidence="1" id="KW-0446">Lipid-binding</keyword>
<dbReference type="Proteomes" id="UP000076761">
    <property type="component" value="Unassembled WGS sequence"/>
</dbReference>
<dbReference type="InParanoid" id="A0A165TPW6"/>
<dbReference type="AlphaFoldDB" id="A0A165TPW6"/>
<feature type="region of interest" description="Disordered" evidence="3">
    <location>
        <begin position="333"/>
        <end position="358"/>
    </location>
</feature>
<feature type="region of interest" description="Disordered" evidence="3">
    <location>
        <begin position="110"/>
        <end position="205"/>
    </location>
</feature>
<evidence type="ECO:0000256" key="4">
    <source>
        <dbReference type="SAM" id="Phobius"/>
    </source>
</evidence>
<dbReference type="EMBL" id="KV425564">
    <property type="protein sequence ID" value="KZT26996.1"/>
    <property type="molecule type" value="Genomic_DNA"/>
</dbReference>
<gene>
    <name evidence="6" type="ORF">NEOLEDRAFT_185622</name>
</gene>
<keyword evidence="4" id="KW-1133">Transmembrane helix</keyword>
<feature type="region of interest" description="Disordered" evidence="3">
    <location>
        <begin position="249"/>
        <end position="284"/>
    </location>
</feature>
<dbReference type="STRING" id="1314782.A0A165TPW6"/>
<evidence type="ECO:0000313" key="6">
    <source>
        <dbReference type="EMBL" id="KZT26996.1"/>
    </source>
</evidence>
<name>A0A165TPW6_9AGAM</name>
<feature type="coiled-coil region" evidence="2">
    <location>
        <begin position="306"/>
        <end position="333"/>
    </location>
</feature>
<dbReference type="Pfam" id="PF00887">
    <property type="entry name" value="ACBP"/>
    <property type="match status" value="1"/>
</dbReference>
<evidence type="ECO:0000259" key="5">
    <source>
        <dbReference type="PROSITE" id="PS51228"/>
    </source>
</evidence>
<accession>A0A165TPW6</accession>
<proteinExistence type="predicted"/>
<evidence type="ECO:0000256" key="3">
    <source>
        <dbReference type="SAM" id="MobiDB-lite"/>
    </source>
</evidence>
<feature type="compositionally biased region" description="Low complexity" evidence="3">
    <location>
        <begin position="120"/>
        <end position="136"/>
    </location>
</feature>
<keyword evidence="7" id="KW-1185">Reference proteome</keyword>
<keyword evidence="4" id="KW-0472">Membrane</keyword>
<sequence>MNSRDLIDTQFDRAVEIVQSLPKNGPIQTGYEEKLTMYSLYKQATVGNVKSPRPGIFDMLGRAKWDAWAKHKDLDPYEAKWLYVDALLKVLRRYSDKTIARDYVRELESYGGDPSNLVMSRSLSKTPRTSSSASTTSEEHSSPSTYPPPPELRRDGLSLSIPGAHVPHESSPSDDSSDDEGHDKVPANLTSPSAYNRPQSSLSSHRYRTPMAGSLAMSPPPSIPQGPTVNIPATQPHPGFENVAAFEGTLSPPRSRPTSTHPPLASYQSPYSQSSAQMFPSPATYRAPSVHQFPPPPRQYSSGNVLSVQQRALENLQAHVAALTERLETLEALTGHPRRSTQSLASRLGGSGRGSPDDGHDEYDAWNFNFNFEDMGMWSLVLRPLSRITSHLRQLLNFLAHENRSPTLIVVRRLFLDISFVLIMLGLAKLIWKKTGVRRREVNAALVVLWRAVVGRTTSPQRVMVDRGV</sequence>
<dbReference type="GO" id="GO:0000062">
    <property type="term" value="F:fatty-acyl-CoA binding"/>
    <property type="evidence" value="ECO:0007669"/>
    <property type="project" value="InterPro"/>
</dbReference>
<dbReference type="Gene3D" id="1.20.80.10">
    <property type="match status" value="1"/>
</dbReference>
<protein>
    <submittedName>
        <fullName evidence="6">ACBP-domain-containing protein</fullName>
    </submittedName>
</protein>